<sequence>MKQTFKLANAAQIMLPCLHGYYPSMLKSPFPFTLISSTCNTCSRELFGQTHYSPLPGRIPKSILELFIDKFSNPEYFSKDDLIAQVSKLRDELVQYVDHFDGATSVLGQKANCLISGFAGGRGFLELLKQLFAWPHLALEV</sequence>
<keyword evidence="2" id="KW-1185">Reference proteome</keyword>
<protein>
    <submittedName>
        <fullName evidence="1">Uncharacterized protein</fullName>
    </submittedName>
</protein>
<gene>
    <name evidence="1" type="ORF">SLEP1_g1194</name>
</gene>
<proteinExistence type="predicted"/>
<organism evidence="1 2">
    <name type="scientific">Rubroshorea leprosula</name>
    <dbReference type="NCBI Taxonomy" id="152421"/>
    <lineage>
        <taxon>Eukaryota</taxon>
        <taxon>Viridiplantae</taxon>
        <taxon>Streptophyta</taxon>
        <taxon>Embryophyta</taxon>
        <taxon>Tracheophyta</taxon>
        <taxon>Spermatophyta</taxon>
        <taxon>Magnoliopsida</taxon>
        <taxon>eudicotyledons</taxon>
        <taxon>Gunneridae</taxon>
        <taxon>Pentapetalae</taxon>
        <taxon>rosids</taxon>
        <taxon>malvids</taxon>
        <taxon>Malvales</taxon>
        <taxon>Dipterocarpaceae</taxon>
        <taxon>Rubroshorea</taxon>
    </lineage>
</organism>
<name>A0AAV5HIY0_9ROSI</name>
<comment type="caution">
    <text evidence="1">The sequence shown here is derived from an EMBL/GenBank/DDBJ whole genome shotgun (WGS) entry which is preliminary data.</text>
</comment>
<dbReference type="AlphaFoldDB" id="A0AAV5HIY0"/>
<dbReference type="Proteomes" id="UP001054252">
    <property type="component" value="Unassembled WGS sequence"/>
</dbReference>
<accession>A0AAV5HIY0</accession>
<reference evidence="1 2" key="1">
    <citation type="journal article" date="2021" name="Commun. Biol.">
        <title>The genome of Shorea leprosula (Dipterocarpaceae) highlights the ecological relevance of drought in aseasonal tropical rainforests.</title>
        <authorList>
            <person name="Ng K.K.S."/>
            <person name="Kobayashi M.J."/>
            <person name="Fawcett J.A."/>
            <person name="Hatakeyama M."/>
            <person name="Paape T."/>
            <person name="Ng C.H."/>
            <person name="Ang C.C."/>
            <person name="Tnah L.H."/>
            <person name="Lee C.T."/>
            <person name="Nishiyama T."/>
            <person name="Sese J."/>
            <person name="O'Brien M.J."/>
            <person name="Copetti D."/>
            <person name="Mohd Noor M.I."/>
            <person name="Ong R.C."/>
            <person name="Putra M."/>
            <person name="Sireger I.Z."/>
            <person name="Indrioko S."/>
            <person name="Kosugi Y."/>
            <person name="Izuno A."/>
            <person name="Isagi Y."/>
            <person name="Lee S.L."/>
            <person name="Shimizu K.K."/>
        </authorList>
    </citation>
    <scope>NUCLEOTIDE SEQUENCE [LARGE SCALE GENOMIC DNA]</scope>
    <source>
        <strain evidence="1">214</strain>
    </source>
</reference>
<evidence type="ECO:0000313" key="1">
    <source>
        <dbReference type="EMBL" id="GKU86705.1"/>
    </source>
</evidence>
<evidence type="ECO:0000313" key="2">
    <source>
        <dbReference type="Proteomes" id="UP001054252"/>
    </source>
</evidence>
<dbReference type="EMBL" id="BPVZ01000001">
    <property type="protein sequence ID" value="GKU86705.1"/>
    <property type="molecule type" value="Genomic_DNA"/>
</dbReference>